<dbReference type="OrthoDB" id="329666at2759"/>
<evidence type="ECO:0000256" key="4">
    <source>
        <dbReference type="ARBA" id="ARBA00023242"/>
    </source>
</evidence>
<protein>
    <recommendedName>
        <fullName evidence="3">Mini-chromosome maintenance complex-binding protein</fullName>
    </recommendedName>
</protein>
<dbReference type="GO" id="GO:0006261">
    <property type="term" value="P:DNA-templated DNA replication"/>
    <property type="evidence" value="ECO:0000318"/>
    <property type="project" value="GO_Central"/>
</dbReference>
<dbReference type="InterPro" id="IPR019140">
    <property type="entry name" value="MCM_complex-bd"/>
</dbReference>
<accession>A0A8R1Z3R9</accession>
<name>A0A2A6BZQ8_PRIPA</name>
<dbReference type="EnsemblMetazoa" id="PPA42065.1">
    <property type="protein sequence ID" value="PPA42065.1"/>
    <property type="gene ID" value="WBGene00280434"/>
</dbReference>
<sequence length="544" mass="59667">MECESATCNVYEALDKLFTGDESTQPDSLINKLRETFPHSVRKSWPSVNSELATGWKDVPVMVRARCMLQNSLGSEFYPASCELTKGEARRIVSGVLRDSFDDEEVKVLSYADRHCYVAVPVPGATEWYQAHFEDQTTDGSMDMKRPKLESAVAKNVLERFVAKFIDDAAAELKVNAVFDVYGVLSGHGFGDNPEMEGDQEDCSSPTNFAGVPNLHVVHYEQVDGGVEEVLLSTLSPPSALLPRLRSLLVDCVGDELTADYLAMHLMSSTYARADNATICALPLNVCGVKNAEGIEEIVKMLAAKVKILPLTSSSLSSAPFHSVKCYKTNKLQQGELQVSAGTHLIIDETKTPRGKVEVSGCAAANLGTLHKVISEQRMEYDFGFYRCPFEVDVPVMVLSEERSRYVATPYRICLPSSGPAPSADPLKSLPKNDLLALRLAILRAKTALKDVVVSGDVAQAIQDDFVRMCADPAYGLASDEKAHKMSQLLIVTRLVTVLRGQSEMSVDSWKVAVLMEKRREEELNARFPPAPTAADFAAENKEN</sequence>
<dbReference type="PANTHER" id="PTHR13489:SF0">
    <property type="entry name" value="MINI-CHROMOSOME MAINTENANCE COMPLEX-BINDING PROTEIN"/>
    <property type="match status" value="1"/>
</dbReference>
<evidence type="ECO:0000256" key="3">
    <source>
        <dbReference type="ARBA" id="ARBA00015405"/>
    </source>
</evidence>
<evidence type="ECO:0000256" key="2">
    <source>
        <dbReference type="ARBA" id="ARBA00007925"/>
    </source>
</evidence>
<dbReference type="GO" id="GO:0003682">
    <property type="term" value="F:chromatin binding"/>
    <property type="evidence" value="ECO:0000318"/>
    <property type="project" value="GO_Central"/>
</dbReference>
<proteinExistence type="inferred from homology"/>
<gene>
    <name evidence="5" type="primary">WBGene00280434</name>
</gene>
<dbReference type="Pfam" id="PF09739">
    <property type="entry name" value="MCM_bind"/>
    <property type="match status" value="2"/>
</dbReference>
<comment type="similarity">
    <text evidence="2">Belongs to the MCMBP family.</text>
</comment>
<dbReference type="Proteomes" id="UP000005239">
    <property type="component" value="Unassembled WGS sequence"/>
</dbReference>
<dbReference type="AlphaFoldDB" id="A0A2A6BZQ8"/>
<organism evidence="5 6">
    <name type="scientific">Pristionchus pacificus</name>
    <name type="common">Parasitic nematode worm</name>
    <dbReference type="NCBI Taxonomy" id="54126"/>
    <lineage>
        <taxon>Eukaryota</taxon>
        <taxon>Metazoa</taxon>
        <taxon>Ecdysozoa</taxon>
        <taxon>Nematoda</taxon>
        <taxon>Chromadorea</taxon>
        <taxon>Rhabditida</taxon>
        <taxon>Rhabditina</taxon>
        <taxon>Diplogasteromorpha</taxon>
        <taxon>Diplogasteroidea</taxon>
        <taxon>Neodiplogasteridae</taxon>
        <taxon>Pristionchus</taxon>
    </lineage>
</organism>
<keyword evidence="6" id="KW-1185">Reference proteome</keyword>
<evidence type="ECO:0000256" key="1">
    <source>
        <dbReference type="ARBA" id="ARBA00004123"/>
    </source>
</evidence>
<comment type="subcellular location">
    <subcellularLocation>
        <location evidence="1">Nucleus</location>
    </subcellularLocation>
</comment>
<reference evidence="6" key="1">
    <citation type="journal article" date="2008" name="Nat. Genet.">
        <title>The Pristionchus pacificus genome provides a unique perspective on nematode lifestyle and parasitism.</title>
        <authorList>
            <person name="Dieterich C."/>
            <person name="Clifton S.W."/>
            <person name="Schuster L.N."/>
            <person name="Chinwalla A."/>
            <person name="Delehaunty K."/>
            <person name="Dinkelacker I."/>
            <person name="Fulton L."/>
            <person name="Fulton R."/>
            <person name="Godfrey J."/>
            <person name="Minx P."/>
            <person name="Mitreva M."/>
            <person name="Roeseler W."/>
            <person name="Tian H."/>
            <person name="Witte H."/>
            <person name="Yang S.P."/>
            <person name="Wilson R.K."/>
            <person name="Sommer R.J."/>
        </authorList>
    </citation>
    <scope>NUCLEOTIDE SEQUENCE [LARGE SCALE GENOMIC DNA]</scope>
    <source>
        <strain evidence="6">PS312</strain>
    </source>
</reference>
<keyword evidence="4" id="KW-0539">Nucleus</keyword>
<evidence type="ECO:0000313" key="6">
    <source>
        <dbReference type="Proteomes" id="UP000005239"/>
    </source>
</evidence>
<reference evidence="5" key="2">
    <citation type="submission" date="2022-06" db="UniProtKB">
        <authorList>
            <consortium name="EnsemblMetazoa"/>
        </authorList>
    </citation>
    <scope>IDENTIFICATION</scope>
    <source>
        <strain evidence="5">PS312</strain>
    </source>
</reference>
<accession>A0A2A6BZQ8</accession>
<dbReference type="PANTHER" id="PTHR13489">
    <property type="entry name" value="MINI-CHROMOSOME MAINTENANCE COMPLEX-BINDING PROTEIN"/>
    <property type="match status" value="1"/>
</dbReference>
<evidence type="ECO:0000313" key="5">
    <source>
        <dbReference type="EnsemblMetazoa" id="PPA42065.1"/>
    </source>
</evidence>
<dbReference type="GO" id="GO:0005634">
    <property type="term" value="C:nucleus"/>
    <property type="evidence" value="ECO:0007669"/>
    <property type="project" value="UniProtKB-SubCell"/>
</dbReference>